<dbReference type="EMBL" id="JBBNAG010000012">
    <property type="protein sequence ID" value="KAK9088285.1"/>
    <property type="molecule type" value="Genomic_DNA"/>
</dbReference>
<dbReference type="InterPro" id="IPR039537">
    <property type="entry name" value="Retrotran_Ty1/copia-like"/>
</dbReference>
<dbReference type="InterPro" id="IPR012337">
    <property type="entry name" value="RNaseH-like_sf"/>
</dbReference>
<dbReference type="InterPro" id="IPR036397">
    <property type="entry name" value="RNaseH_sf"/>
</dbReference>
<reference evidence="2 3" key="1">
    <citation type="submission" date="2024-01" db="EMBL/GenBank/DDBJ databases">
        <title>Genome assemblies of Stephania.</title>
        <authorList>
            <person name="Yang L."/>
        </authorList>
    </citation>
    <scope>NUCLEOTIDE SEQUENCE [LARGE SCALE GENOMIC DNA]</scope>
    <source>
        <strain evidence="2">JXDWG</strain>
        <tissue evidence="2">Leaf</tissue>
    </source>
</reference>
<dbReference type="SUPFAM" id="SSF53098">
    <property type="entry name" value="Ribonuclease H-like"/>
    <property type="match status" value="1"/>
</dbReference>
<dbReference type="Proteomes" id="UP001419268">
    <property type="component" value="Unassembled WGS sequence"/>
</dbReference>
<organism evidence="2 3">
    <name type="scientific">Stephania cephalantha</name>
    <dbReference type="NCBI Taxonomy" id="152367"/>
    <lineage>
        <taxon>Eukaryota</taxon>
        <taxon>Viridiplantae</taxon>
        <taxon>Streptophyta</taxon>
        <taxon>Embryophyta</taxon>
        <taxon>Tracheophyta</taxon>
        <taxon>Spermatophyta</taxon>
        <taxon>Magnoliopsida</taxon>
        <taxon>Ranunculales</taxon>
        <taxon>Menispermaceae</taxon>
        <taxon>Menispermoideae</taxon>
        <taxon>Cissampelideae</taxon>
        <taxon>Stephania</taxon>
    </lineage>
</organism>
<evidence type="ECO:0000313" key="2">
    <source>
        <dbReference type="EMBL" id="KAK9088285.1"/>
    </source>
</evidence>
<keyword evidence="3" id="KW-1185">Reference proteome</keyword>
<evidence type="ECO:0000256" key="1">
    <source>
        <dbReference type="SAM" id="MobiDB-lite"/>
    </source>
</evidence>
<gene>
    <name evidence="2" type="ORF">Scep_027367</name>
</gene>
<accession>A0AAP0E7S8</accession>
<comment type="caution">
    <text evidence="2">The sequence shown here is derived from an EMBL/GenBank/DDBJ whole genome shotgun (WGS) entry which is preliminary data.</text>
</comment>
<dbReference type="Gene3D" id="3.30.420.10">
    <property type="entry name" value="Ribonuclease H-like superfamily/Ribonuclease H"/>
    <property type="match status" value="1"/>
</dbReference>
<dbReference type="GO" id="GO:0003676">
    <property type="term" value="F:nucleic acid binding"/>
    <property type="evidence" value="ECO:0007669"/>
    <property type="project" value="InterPro"/>
</dbReference>
<feature type="region of interest" description="Disordered" evidence="1">
    <location>
        <begin position="237"/>
        <end position="276"/>
    </location>
</feature>
<dbReference type="AlphaFoldDB" id="A0AAP0E7S8"/>
<dbReference type="PANTHER" id="PTHR42648">
    <property type="entry name" value="TRANSPOSASE, PUTATIVE-RELATED"/>
    <property type="match status" value="1"/>
</dbReference>
<evidence type="ECO:0000313" key="3">
    <source>
        <dbReference type="Proteomes" id="UP001419268"/>
    </source>
</evidence>
<sequence>MSIGIIIEHFVPHVDTQNGLAESLIKRIQLIARPLIMITKLSTSVWGHAVIHAASIIRYRPTAYHEHSPMQLILGQQPNISHLKIFGCAVYVPIPPPNITKMSPQRKLGIYVGFNSSSIIIYLEPLTDDLFTARFADCHFDEAIFPPLGGDKKSIQKEWHEIAWNVSTLSHYDPRTNQCELEVQKINHLQQITNQLPDAFTDAKQVTKSHIPVVNAHARIVVSVQQNAQELTKRLKRGRPVGSKDTIPRKRKMGVKINTNQNTHEKSQESFDKDLS</sequence>
<protein>
    <recommendedName>
        <fullName evidence="4">Integrase catalytic domain-containing protein</fullName>
    </recommendedName>
</protein>
<dbReference type="PANTHER" id="PTHR42648:SF25">
    <property type="entry name" value="RNA-DIRECTED DNA POLYMERASE"/>
    <property type="match status" value="1"/>
</dbReference>
<name>A0AAP0E7S8_9MAGN</name>
<feature type="compositionally biased region" description="Basic and acidic residues" evidence="1">
    <location>
        <begin position="263"/>
        <end position="276"/>
    </location>
</feature>
<evidence type="ECO:0008006" key="4">
    <source>
        <dbReference type="Google" id="ProtNLM"/>
    </source>
</evidence>
<proteinExistence type="predicted"/>